<evidence type="ECO:0000256" key="3">
    <source>
        <dbReference type="ARBA" id="ARBA00022448"/>
    </source>
</evidence>
<comment type="caution">
    <text evidence="10">Lacks conserved residue(s) required for the propagation of feature annotation.</text>
</comment>
<keyword evidence="10" id="KW-0926">Vacuole</keyword>
<feature type="transmembrane region" description="Helical" evidence="10">
    <location>
        <begin position="129"/>
        <end position="153"/>
    </location>
</feature>
<reference evidence="13" key="1">
    <citation type="journal article" date="2020" name="Stud. Mycol.">
        <title>101 Dothideomycetes genomes: a test case for predicting lifestyles and emergence of pathogens.</title>
        <authorList>
            <person name="Haridas S."/>
            <person name="Albert R."/>
            <person name="Binder M."/>
            <person name="Bloem J."/>
            <person name="Labutti K."/>
            <person name="Salamov A."/>
            <person name="Andreopoulos B."/>
            <person name="Baker S."/>
            <person name="Barry K."/>
            <person name="Bills G."/>
            <person name="Bluhm B."/>
            <person name="Cannon C."/>
            <person name="Castanera R."/>
            <person name="Culley D."/>
            <person name="Daum C."/>
            <person name="Ezra D."/>
            <person name="Gonzalez J."/>
            <person name="Henrissat B."/>
            <person name="Kuo A."/>
            <person name="Liang C."/>
            <person name="Lipzen A."/>
            <person name="Lutzoni F."/>
            <person name="Magnuson J."/>
            <person name="Mondo S."/>
            <person name="Nolan M."/>
            <person name="Ohm R."/>
            <person name="Pangilinan J."/>
            <person name="Park H.-J."/>
            <person name="Ramirez L."/>
            <person name="Alfaro M."/>
            <person name="Sun H."/>
            <person name="Tritt A."/>
            <person name="Yoshinaga Y."/>
            <person name="Zwiers L.-H."/>
            <person name="Turgeon B."/>
            <person name="Goodwin S."/>
            <person name="Spatafora J."/>
            <person name="Crous P."/>
            <person name="Grigoriev I."/>
        </authorList>
    </citation>
    <scope>NUCLEOTIDE SEQUENCE</scope>
    <source>
        <strain evidence="13">CBS 109.77</strain>
    </source>
</reference>
<dbReference type="Proteomes" id="UP000799757">
    <property type="component" value="Unassembled WGS sequence"/>
</dbReference>
<keyword evidence="5 10" id="KW-0812">Transmembrane</keyword>
<dbReference type="InterPro" id="IPR004713">
    <property type="entry name" value="CaH_exchang"/>
</dbReference>
<dbReference type="GO" id="GO:0000329">
    <property type="term" value="C:fungal-type vacuole membrane"/>
    <property type="evidence" value="ECO:0007669"/>
    <property type="project" value="TreeGrafter"/>
</dbReference>
<evidence type="ECO:0000313" key="14">
    <source>
        <dbReference type="Proteomes" id="UP000799757"/>
    </source>
</evidence>
<comment type="function">
    <text evidence="10">Has a role in promoting intracellular calcium ion sequestration via the exchange of calcium ions for hydrogen ions across the vacuolar membrane. Involved also in manganese ion homeostasis via its uptake into the vacuole.</text>
</comment>
<protein>
    <recommendedName>
        <fullName evidence="10">Vacuolar calcium ion transporter</fullName>
    </recommendedName>
</protein>
<evidence type="ECO:0000256" key="5">
    <source>
        <dbReference type="ARBA" id="ARBA00022692"/>
    </source>
</evidence>
<feature type="compositionally biased region" description="Basic and acidic residues" evidence="11">
    <location>
        <begin position="1"/>
        <end position="19"/>
    </location>
</feature>
<feature type="transmembrane region" description="Helical" evidence="10">
    <location>
        <begin position="244"/>
        <end position="262"/>
    </location>
</feature>
<evidence type="ECO:0000259" key="12">
    <source>
        <dbReference type="Pfam" id="PF01699"/>
    </source>
</evidence>
<dbReference type="PANTHER" id="PTHR31503:SF14">
    <property type="entry name" value="VACUOLAR CALCIUM ION TRANSPORTER"/>
    <property type="match status" value="1"/>
</dbReference>
<dbReference type="InterPro" id="IPR044880">
    <property type="entry name" value="NCX_ion-bd_dom_sf"/>
</dbReference>
<keyword evidence="6 10" id="KW-0106">Calcium</keyword>
<dbReference type="Pfam" id="PF01699">
    <property type="entry name" value="Na_Ca_ex"/>
    <property type="match status" value="2"/>
</dbReference>
<dbReference type="Gene3D" id="1.20.1420.30">
    <property type="entry name" value="NCX, central ion-binding region"/>
    <property type="match status" value="2"/>
</dbReference>
<feature type="transmembrane region" description="Helical" evidence="10">
    <location>
        <begin position="424"/>
        <end position="444"/>
    </location>
</feature>
<evidence type="ECO:0000256" key="7">
    <source>
        <dbReference type="ARBA" id="ARBA00022989"/>
    </source>
</evidence>
<name>A0A6A6WZ99_9PLEO</name>
<feature type="transmembrane region" description="Helical" evidence="10">
    <location>
        <begin position="200"/>
        <end position="224"/>
    </location>
</feature>
<keyword evidence="10" id="KW-0050">Antiport</keyword>
<comment type="similarity">
    <text evidence="2 10">Belongs to the Ca(2+):cation antiporter (CaCA) (TC 2.A.19) family.</text>
</comment>
<dbReference type="PANTHER" id="PTHR31503">
    <property type="entry name" value="VACUOLAR CALCIUM ION TRANSPORTER"/>
    <property type="match status" value="1"/>
</dbReference>
<evidence type="ECO:0000313" key="13">
    <source>
        <dbReference type="EMBL" id="KAF2789416.1"/>
    </source>
</evidence>
<evidence type="ECO:0000256" key="10">
    <source>
        <dbReference type="RuleBase" id="RU365028"/>
    </source>
</evidence>
<dbReference type="InterPro" id="IPR004837">
    <property type="entry name" value="NaCa_Exmemb"/>
</dbReference>
<evidence type="ECO:0000256" key="1">
    <source>
        <dbReference type="ARBA" id="ARBA00004127"/>
    </source>
</evidence>
<dbReference type="AlphaFoldDB" id="A0A6A6WZ99"/>
<feature type="transmembrane region" description="Helical" evidence="10">
    <location>
        <begin position="364"/>
        <end position="388"/>
    </location>
</feature>
<organism evidence="13 14">
    <name type="scientific">Melanomma pulvis-pyrius CBS 109.77</name>
    <dbReference type="NCBI Taxonomy" id="1314802"/>
    <lineage>
        <taxon>Eukaryota</taxon>
        <taxon>Fungi</taxon>
        <taxon>Dikarya</taxon>
        <taxon>Ascomycota</taxon>
        <taxon>Pezizomycotina</taxon>
        <taxon>Dothideomycetes</taxon>
        <taxon>Pleosporomycetidae</taxon>
        <taxon>Pleosporales</taxon>
        <taxon>Melanommataceae</taxon>
        <taxon>Melanomma</taxon>
    </lineage>
</organism>
<feature type="domain" description="Sodium/calcium exchanger membrane region" evidence="12">
    <location>
        <begin position="300"/>
        <end position="441"/>
    </location>
</feature>
<feature type="transmembrane region" description="Helical" evidence="10">
    <location>
        <begin position="400"/>
        <end position="418"/>
    </location>
</feature>
<accession>A0A6A6WZ99</accession>
<feature type="region of interest" description="Disordered" evidence="11">
    <location>
        <begin position="1"/>
        <end position="54"/>
    </location>
</feature>
<evidence type="ECO:0000256" key="9">
    <source>
        <dbReference type="ARBA" id="ARBA00023136"/>
    </source>
</evidence>
<dbReference type="InterPro" id="IPR004798">
    <property type="entry name" value="CAX-like"/>
</dbReference>
<feature type="transmembrane region" description="Helical" evidence="10">
    <location>
        <begin position="101"/>
        <end position="122"/>
    </location>
</feature>
<gene>
    <name evidence="13" type="ORF">K505DRAFT_378239</name>
</gene>
<dbReference type="GO" id="GO:0012505">
    <property type="term" value="C:endomembrane system"/>
    <property type="evidence" value="ECO:0007669"/>
    <property type="project" value="UniProtKB-SubCell"/>
</dbReference>
<feature type="transmembrane region" description="Helical" evidence="10">
    <location>
        <begin position="295"/>
        <end position="319"/>
    </location>
</feature>
<keyword evidence="8 10" id="KW-0406">Ion transport</keyword>
<feature type="transmembrane region" description="Helical" evidence="10">
    <location>
        <begin position="165"/>
        <end position="188"/>
    </location>
</feature>
<comment type="subcellular location">
    <subcellularLocation>
        <location evidence="1">Endomembrane system</location>
        <topology evidence="1">Multi-pass membrane protein</topology>
    </subcellularLocation>
    <subcellularLocation>
        <location evidence="10">Vacuole membrane</location>
    </subcellularLocation>
</comment>
<dbReference type="FunFam" id="1.20.1420.30:FF:000026">
    <property type="entry name" value="Vacuolar calcium ion transporter"/>
    <property type="match status" value="1"/>
</dbReference>
<keyword evidence="4 10" id="KW-0109">Calcium transport</keyword>
<dbReference type="GO" id="GO:0015369">
    <property type="term" value="F:calcium:proton antiporter activity"/>
    <property type="evidence" value="ECO:0007669"/>
    <property type="project" value="UniProtKB-UniRule"/>
</dbReference>
<keyword evidence="7 10" id="KW-1133">Transmembrane helix</keyword>
<evidence type="ECO:0000256" key="4">
    <source>
        <dbReference type="ARBA" id="ARBA00022568"/>
    </source>
</evidence>
<dbReference type="NCBIfam" id="TIGR00378">
    <property type="entry name" value="cax"/>
    <property type="match status" value="1"/>
</dbReference>
<keyword evidence="9 10" id="KW-0472">Membrane</keyword>
<evidence type="ECO:0000256" key="2">
    <source>
        <dbReference type="ARBA" id="ARBA00008170"/>
    </source>
</evidence>
<dbReference type="GO" id="GO:0006874">
    <property type="term" value="P:intracellular calcium ion homeostasis"/>
    <property type="evidence" value="ECO:0007669"/>
    <property type="project" value="TreeGrafter"/>
</dbReference>
<proteinExistence type="inferred from homology"/>
<evidence type="ECO:0000256" key="11">
    <source>
        <dbReference type="SAM" id="MobiDB-lite"/>
    </source>
</evidence>
<sequence length="460" mass="50024">MARRSRDNGPQDYSREPKSEATVPPHSGGHHMHLPRFNHNGHQVTPGIQPDGESGRKGIHPIKFLRICFRSSSKVSMLVNVLWPIVPIAIALHFARPEWHLAIFVTNYIAMVPAANLVGFAGQEFARKLPVAIGVIVEVTLGSVVEIVLFMVLLKTGGEKNVPVIRAAILGSILANMLLCLGFCFMVGGLKREDQVFHHAISEVGSGLMLVAGMGLVLPTVFANALASRTDLTEGLVLAEALKISRATAIILLVAFFTYMFFQSKSHDSLFAEIFTADEHKDADRVRDLAKAKLTLTECIIALVLALACVSLIAVFLVLEIEFMVNERHVKDAFVGLILIPLVEKFAEHLTAIDEAWDNQMNFALAHVLGASIQTALLNTPLVIIVGWGLGIGMDMHFEVFDSVALILAILVVGSFLRDGKSNYLEGVLCILVYIIIAICAFFYPNPEGHGAAGGVAEEH</sequence>
<feature type="domain" description="Sodium/calcium exchanger membrane region" evidence="12">
    <location>
        <begin position="100"/>
        <end position="264"/>
    </location>
</feature>
<keyword evidence="14" id="KW-1185">Reference proteome</keyword>
<keyword evidence="3 10" id="KW-0813">Transport</keyword>
<dbReference type="OrthoDB" id="1699231at2759"/>
<evidence type="ECO:0000256" key="6">
    <source>
        <dbReference type="ARBA" id="ARBA00022837"/>
    </source>
</evidence>
<evidence type="ECO:0000256" key="8">
    <source>
        <dbReference type="ARBA" id="ARBA00023065"/>
    </source>
</evidence>
<dbReference type="EMBL" id="MU002139">
    <property type="protein sequence ID" value="KAF2789416.1"/>
    <property type="molecule type" value="Genomic_DNA"/>
</dbReference>